<evidence type="ECO:0000256" key="1">
    <source>
        <dbReference type="ARBA" id="ARBA00005513"/>
    </source>
</evidence>
<comment type="subcellular location">
    <subcellularLocation>
        <location evidence="15">Cell membrane</location>
        <topology evidence="15">Single-pass membrane protein</topology>
    </subcellularLocation>
    <subcellularLocation>
        <location evidence="14">Endomembrane system</location>
        <topology evidence="14">Single-pass membrane protein</topology>
    </subcellularLocation>
</comment>
<comment type="subunit">
    <text evidence="15">F-type ATPases have 2 components, F(1) - the catalytic core - and F(0) - the membrane proton channel. F(1) has five subunits: alpha(3), beta(3), gamma(1), delta(1), epsilon(1). F(0) has three main subunits: a(1), b(2) and c(10-14). The alpha and beta chains form an alternating ring which encloses part of the gamma chain. F(1) is attached to F(0) by a central stalk formed by the gamma and epsilon chains, while a peripheral stalk is formed by the delta and b chains.</text>
</comment>
<dbReference type="HAMAP" id="MF_01398">
    <property type="entry name" value="ATP_synth_b_bprime"/>
    <property type="match status" value="1"/>
</dbReference>
<proteinExistence type="inferred from homology"/>
<keyword evidence="10 15" id="KW-0066">ATP synthesis</keyword>
<evidence type="ECO:0000256" key="2">
    <source>
        <dbReference type="ARBA" id="ARBA00022448"/>
    </source>
</evidence>
<feature type="transmembrane region" description="Helical" evidence="15">
    <location>
        <begin position="6"/>
        <end position="25"/>
    </location>
</feature>
<dbReference type="GO" id="GO:0005886">
    <property type="term" value="C:plasma membrane"/>
    <property type="evidence" value="ECO:0007669"/>
    <property type="project" value="UniProtKB-SubCell"/>
</dbReference>
<evidence type="ECO:0000256" key="7">
    <source>
        <dbReference type="ARBA" id="ARBA00022989"/>
    </source>
</evidence>
<evidence type="ECO:0000313" key="19">
    <source>
        <dbReference type="Proteomes" id="UP001142175"/>
    </source>
</evidence>
<dbReference type="InterPro" id="IPR028987">
    <property type="entry name" value="ATP_synth_B-like_membr_sf"/>
</dbReference>
<keyword evidence="6 15" id="KW-0375">Hydrogen ion transport</keyword>
<dbReference type="CDD" id="cd06503">
    <property type="entry name" value="ATP-synt_Fo_b"/>
    <property type="match status" value="1"/>
</dbReference>
<sequence length="164" mass="18278">MGLITPGLGLIFWSALGFLIVLFLLTKYAWKPILAALDEREKSIDDALKSAEIARNEMANLKAENERIIHEAKIERDTMLHKASEAAKQMIDEAKEKAHLEGAKMIENAKATIETEKQAAIEDIKVQVGILSLAVAEKLLKKNFSEDAAQQKLVEELVKDIKLN</sequence>
<keyword evidence="19" id="KW-1185">Reference proteome</keyword>
<keyword evidence="5 15" id="KW-0812">Transmembrane</keyword>
<keyword evidence="3 15" id="KW-1003">Cell membrane</keyword>
<evidence type="ECO:0000256" key="6">
    <source>
        <dbReference type="ARBA" id="ARBA00022781"/>
    </source>
</evidence>
<dbReference type="Pfam" id="PF00430">
    <property type="entry name" value="ATP-synt_B"/>
    <property type="match status" value="1"/>
</dbReference>
<comment type="caution">
    <text evidence="18">The sequence shown here is derived from an EMBL/GenBank/DDBJ whole genome shotgun (WGS) entry which is preliminary data.</text>
</comment>
<evidence type="ECO:0000256" key="17">
    <source>
        <dbReference type="SAM" id="Coils"/>
    </source>
</evidence>
<dbReference type="GO" id="GO:0045259">
    <property type="term" value="C:proton-transporting ATP synthase complex"/>
    <property type="evidence" value="ECO:0007669"/>
    <property type="project" value="UniProtKB-KW"/>
</dbReference>
<dbReference type="GO" id="GO:0046933">
    <property type="term" value="F:proton-transporting ATP synthase activity, rotational mechanism"/>
    <property type="evidence" value="ECO:0007669"/>
    <property type="project" value="UniProtKB-UniRule"/>
</dbReference>
<comment type="subunit">
    <text evidence="13">F-type ATPases have 2 components, F(1) - the catalytic core - and F(0) - the membrane proton channel. F(1) has five subunits: alpha(3), beta(3), gamma(1), delta(1), epsilon(1). F(0) has four main subunits: a(1), b(2) and c(10-14). The alpha and beta chains form an alternating ring which encloses part of the gamma chain. F(1) is attached to F(0) by a central stalk formed by the gamma and epsilon chains, while a peripheral stalk is formed by the delta and b chains.</text>
</comment>
<dbReference type="InterPro" id="IPR005864">
    <property type="entry name" value="ATP_synth_F0_bsu_bac"/>
</dbReference>
<keyword evidence="9 15" id="KW-0472">Membrane</keyword>
<evidence type="ECO:0000256" key="9">
    <source>
        <dbReference type="ARBA" id="ARBA00023136"/>
    </source>
</evidence>
<dbReference type="AlphaFoldDB" id="A0A9X2P8Z0"/>
<evidence type="ECO:0000256" key="14">
    <source>
        <dbReference type="ARBA" id="ARBA00037847"/>
    </source>
</evidence>
<keyword evidence="4 15" id="KW-0138">CF(0)</keyword>
<evidence type="ECO:0000256" key="3">
    <source>
        <dbReference type="ARBA" id="ARBA00022475"/>
    </source>
</evidence>
<evidence type="ECO:0000256" key="5">
    <source>
        <dbReference type="ARBA" id="ARBA00022692"/>
    </source>
</evidence>
<evidence type="ECO:0000256" key="15">
    <source>
        <dbReference type="HAMAP-Rule" id="MF_01398"/>
    </source>
</evidence>
<comment type="similarity">
    <text evidence="1 15 16">Belongs to the ATPase B chain family.</text>
</comment>
<accession>A0A9X2P8Z0</accession>
<evidence type="ECO:0000256" key="4">
    <source>
        <dbReference type="ARBA" id="ARBA00022547"/>
    </source>
</evidence>
<dbReference type="GO" id="GO:0012505">
    <property type="term" value="C:endomembrane system"/>
    <property type="evidence" value="ECO:0007669"/>
    <property type="project" value="UniProtKB-SubCell"/>
</dbReference>
<comment type="function">
    <text evidence="11 15">F(1)F(0) ATP synthase produces ATP from ADP in the presence of a proton or sodium gradient. F-type ATPases consist of two structural domains, F(1) containing the extramembraneous catalytic core and F(0) containing the membrane proton channel, linked together by a central stalk and a peripheral stalk. During catalysis, ATP synthesis in the catalytic domain of F(1) is coupled via a rotary mechanism of the central stalk subunits to proton translocation.</text>
</comment>
<keyword evidence="7 15" id="KW-1133">Transmembrane helix</keyword>
<keyword evidence="17" id="KW-0175">Coiled coil</keyword>
<dbReference type="Proteomes" id="UP001142175">
    <property type="component" value="Unassembled WGS sequence"/>
</dbReference>
<evidence type="ECO:0000256" key="16">
    <source>
        <dbReference type="RuleBase" id="RU003848"/>
    </source>
</evidence>
<evidence type="ECO:0000313" key="18">
    <source>
        <dbReference type="EMBL" id="MCR9014290.1"/>
    </source>
</evidence>
<dbReference type="PANTHER" id="PTHR33445">
    <property type="entry name" value="ATP SYNTHASE SUBUNIT B', CHLOROPLASTIC"/>
    <property type="match status" value="1"/>
</dbReference>
<protein>
    <recommendedName>
        <fullName evidence="15">ATP synthase subunit b</fullName>
    </recommendedName>
    <alternativeName>
        <fullName evidence="15">ATP synthase F(0) sector subunit b</fullName>
    </alternativeName>
    <alternativeName>
        <fullName evidence="15">ATPase subunit I</fullName>
    </alternativeName>
    <alternativeName>
        <fullName evidence="15">F-type ATPase subunit b</fullName>
        <shortName evidence="15">F-ATPase subunit b</shortName>
    </alternativeName>
</protein>
<name>A0A9X2P8Z0_9BACT</name>
<gene>
    <name evidence="15" type="primary">atpF</name>
    <name evidence="18" type="ORF">NU887_04540</name>
</gene>
<evidence type="ECO:0000256" key="8">
    <source>
        <dbReference type="ARBA" id="ARBA00023065"/>
    </source>
</evidence>
<dbReference type="EMBL" id="JANSUY010000002">
    <property type="protein sequence ID" value="MCR9014290.1"/>
    <property type="molecule type" value="Genomic_DNA"/>
</dbReference>
<evidence type="ECO:0000256" key="12">
    <source>
        <dbReference type="ARBA" id="ARBA00025614"/>
    </source>
</evidence>
<evidence type="ECO:0000256" key="11">
    <source>
        <dbReference type="ARBA" id="ARBA00025198"/>
    </source>
</evidence>
<feature type="coiled-coil region" evidence="17">
    <location>
        <begin position="37"/>
        <end position="71"/>
    </location>
</feature>
<evidence type="ECO:0000256" key="10">
    <source>
        <dbReference type="ARBA" id="ARBA00023310"/>
    </source>
</evidence>
<dbReference type="NCBIfam" id="NF011041">
    <property type="entry name" value="PRK14471.1"/>
    <property type="match status" value="1"/>
</dbReference>
<dbReference type="InterPro" id="IPR002146">
    <property type="entry name" value="ATP_synth_b/b'su_bac/chlpt"/>
</dbReference>
<dbReference type="InterPro" id="IPR050059">
    <property type="entry name" value="ATP_synthase_B_chain"/>
</dbReference>
<dbReference type="PANTHER" id="PTHR33445:SF1">
    <property type="entry name" value="ATP SYNTHASE SUBUNIT B"/>
    <property type="match status" value="1"/>
</dbReference>
<dbReference type="NCBIfam" id="TIGR01144">
    <property type="entry name" value="ATP_synt_b"/>
    <property type="match status" value="1"/>
</dbReference>
<dbReference type="SUPFAM" id="SSF81573">
    <property type="entry name" value="F1F0 ATP synthase subunit B, membrane domain"/>
    <property type="match status" value="1"/>
</dbReference>
<dbReference type="Gene3D" id="1.20.5.620">
    <property type="entry name" value="F1F0 ATP synthase subunit B, membrane domain"/>
    <property type="match status" value="1"/>
</dbReference>
<dbReference type="GO" id="GO:0046961">
    <property type="term" value="F:proton-transporting ATPase activity, rotational mechanism"/>
    <property type="evidence" value="ECO:0007669"/>
    <property type="project" value="TreeGrafter"/>
</dbReference>
<organism evidence="18 19">
    <name type="scientific">Aquiflexum gelatinilyticum</name>
    <dbReference type="NCBI Taxonomy" id="2961943"/>
    <lineage>
        <taxon>Bacteria</taxon>
        <taxon>Pseudomonadati</taxon>
        <taxon>Bacteroidota</taxon>
        <taxon>Cytophagia</taxon>
        <taxon>Cytophagales</taxon>
        <taxon>Cyclobacteriaceae</taxon>
        <taxon>Aquiflexum</taxon>
    </lineage>
</organism>
<dbReference type="RefSeq" id="WP_258422172.1">
    <property type="nucleotide sequence ID" value="NZ_JANAEZ010000007.1"/>
</dbReference>
<evidence type="ECO:0000256" key="13">
    <source>
        <dbReference type="ARBA" id="ARBA00026054"/>
    </source>
</evidence>
<keyword evidence="8 15" id="KW-0406">Ion transport</keyword>
<comment type="function">
    <text evidence="12">Component of the F(0) channel, it forms part of the peripheral stalk, linking F(1) to F(0). The b'-subunit is a diverged and duplicated form of b found in plants and photosynthetic bacteria.</text>
</comment>
<reference evidence="18" key="1">
    <citation type="submission" date="2022-08" db="EMBL/GenBank/DDBJ databases">
        <authorList>
            <person name="Zhang D."/>
        </authorList>
    </citation>
    <scope>NUCLEOTIDE SEQUENCE</scope>
    <source>
        <strain evidence="18">XJ19-11</strain>
    </source>
</reference>
<keyword evidence="2 15" id="KW-0813">Transport</keyword>